<dbReference type="Pfam" id="PF00512">
    <property type="entry name" value="HisKA"/>
    <property type="match status" value="1"/>
</dbReference>
<evidence type="ECO:0000259" key="10">
    <source>
        <dbReference type="PROSITE" id="PS50109"/>
    </source>
</evidence>
<comment type="catalytic activity">
    <reaction evidence="1">
        <text>ATP + protein L-histidine = ADP + protein N-phospho-L-histidine.</text>
        <dbReference type="EC" id="2.7.13.3"/>
    </reaction>
</comment>
<dbReference type="InterPro" id="IPR003594">
    <property type="entry name" value="HATPase_dom"/>
</dbReference>
<dbReference type="GO" id="GO:0000155">
    <property type="term" value="F:phosphorelay sensor kinase activity"/>
    <property type="evidence" value="ECO:0007669"/>
    <property type="project" value="InterPro"/>
</dbReference>
<dbReference type="CDD" id="cd00082">
    <property type="entry name" value="HisKA"/>
    <property type="match status" value="1"/>
</dbReference>
<dbReference type="HOGENOM" id="CLU_000445_114_39_4"/>
<dbReference type="InterPro" id="IPR001610">
    <property type="entry name" value="PAC"/>
</dbReference>
<dbReference type="GO" id="GO:0005524">
    <property type="term" value="F:ATP binding"/>
    <property type="evidence" value="ECO:0007669"/>
    <property type="project" value="UniProtKB-KW"/>
</dbReference>
<feature type="transmembrane region" description="Helical" evidence="9">
    <location>
        <begin position="116"/>
        <end position="135"/>
    </location>
</feature>
<dbReference type="SUPFAM" id="SSF55785">
    <property type="entry name" value="PYP-like sensor domain (PAS domain)"/>
    <property type="match status" value="2"/>
</dbReference>
<name>A0A0H2XV25_BURO1</name>
<dbReference type="EC" id="2.7.13.3" evidence="2"/>
<dbReference type="Gene3D" id="3.30.565.10">
    <property type="entry name" value="Histidine kinase-like ATPase, C-terminal domain"/>
    <property type="match status" value="1"/>
</dbReference>
<dbReference type="PRINTS" id="PR00344">
    <property type="entry name" value="BCTRLSENSOR"/>
</dbReference>
<dbReference type="PROSITE" id="PS50112">
    <property type="entry name" value="PAS"/>
    <property type="match status" value="1"/>
</dbReference>
<dbReference type="InterPro" id="IPR004358">
    <property type="entry name" value="Sig_transdc_His_kin-like_C"/>
</dbReference>
<sequence>MDDDRRRSESSTISAGFASRSDANMGAAKFSDNEEDVLERRQRVVYLIATLLAVCIFIADAFTPIDVAVAVLYVVVILLVASVASQAVTVVVAWSCVSMTVLGFLLAQSDQTAISSLARCGLSVLAIVTVSALALRNQSNRLTLQKQIDLLNLTHDAVVVCGLDGLISFWSRGAERLYGWSAAEAAGKAFHELTATESQLPAADLLSRAIEDGSWQGEFTRTCKNRARIIISSRWTISRDKSGEPVAVLSTDSDVTQARFLEAELRQQKEELIATIDAIPSMVWSTSNDGRIVYLNRRWSDYGVKVASDKDVWRDIIHAEDIGVLEAAWRQGISAGSSFEVTVRVRLGNGDYRCMMIGAAPMRDANGEIVRWYGVNTDIEERRLAEQALERSRAELAHVTRLTMLGELAASIAHEVTQPLAAIVTAGEAGMRWIKRSPPDFTEVQYALGQMTHDARRATQVIHQIRSMAQRRDPDMMSIDLVAVIEQSVDLVRRELQSHQAEVSLSFSQSVLWITGDRVQIQQVVINLLMNAIQAMAVVTDRTRRLSVSVQRYEGDKTLIAIEDSGHGISEADASMLFTPFFTTKKEGMGMGLSICRSIVEAHGGRIWAESRGNNGATMWFVLPINGGGVHE</sequence>
<dbReference type="SMART" id="SM00086">
    <property type="entry name" value="PAC"/>
    <property type="match status" value="2"/>
</dbReference>
<dbReference type="AlphaFoldDB" id="A0A0H2XV25"/>
<evidence type="ECO:0000256" key="8">
    <source>
        <dbReference type="ARBA" id="ARBA00023012"/>
    </source>
</evidence>
<evidence type="ECO:0000256" key="1">
    <source>
        <dbReference type="ARBA" id="ARBA00000085"/>
    </source>
</evidence>
<dbReference type="Gene3D" id="3.30.450.20">
    <property type="entry name" value="PAS domain"/>
    <property type="match status" value="2"/>
</dbReference>
<keyword evidence="3" id="KW-0597">Phosphoprotein</keyword>
<dbReference type="NCBIfam" id="TIGR00229">
    <property type="entry name" value="sensory_box"/>
    <property type="match status" value="2"/>
</dbReference>
<evidence type="ECO:0000256" key="4">
    <source>
        <dbReference type="ARBA" id="ARBA00022679"/>
    </source>
</evidence>
<evidence type="ECO:0000256" key="2">
    <source>
        <dbReference type="ARBA" id="ARBA00012438"/>
    </source>
</evidence>
<dbReference type="SUPFAM" id="SSF47384">
    <property type="entry name" value="Homodimeric domain of signal transducing histidine kinase"/>
    <property type="match status" value="1"/>
</dbReference>
<dbReference type="PROSITE" id="PS50113">
    <property type="entry name" value="PAC"/>
    <property type="match status" value="1"/>
</dbReference>
<dbReference type="Pfam" id="PF02518">
    <property type="entry name" value="HATPase_c"/>
    <property type="match status" value="1"/>
</dbReference>
<keyword evidence="5" id="KW-0547">Nucleotide-binding</keyword>
<dbReference type="InterPro" id="IPR000014">
    <property type="entry name" value="PAS"/>
</dbReference>
<keyword evidence="6 13" id="KW-0418">Kinase</keyword>
<dbReference type="PROSITE" id="PS50109">
    <property type="entry name" value="HIS_KIN"/>
    <property type="match status" value="1"/>
</dbReference>
<evidence type="ECO:0000256" key="7">
    <source>
        <dbReference type="ARBA" id="ARBA00022840"/>
    </source>
</evidence>
<dbReference type="PANTHER" id="PTHR43065:SF10">
    <property type="entry name" value="PEROXIDE STRESS-ACTIVATED HISTIDINE KINASE MAK3"/>
    <property type="match status" value="1"/>
</dbReference>
<organism evidence="13">
    <name type="scientific">Burkholderia orbicola (strain AU 1054)</name>
    <dbReference type="NCBI Taxonomy" id="331271"/>
    <lineage>
        <taxon>Bacteria</taxon>
        <taxon>Pseudomonadati</taxon>
        <taxon>Pseudomonadota</taxon>
        <taxon>Betaproteobacteria</taxon>
        <taxon>Burkholderiales</taxon>
        <taxon>Burkholderiaceae</taxon>
        <taxon>Burkholderia</taxon>
        <taxon>Burkholderia cepacia complex</taxon>
        <taxon>Burkholderia orbicola</taxon>
    </lineage>
</organism>
<evidence type="ECO:0000256" key="9">
    <source>
        <dbReference type="SAM" id="Phobius"/>
    </source>
</evidence>
<feature type="domain" description="PAS" evidence="11">
    <location>
        <begin position="143"/>
        <end position="213"/>
    </location>
</feature>
<keyword evidence="9" id="KW-0812">Transmembrane</keyword>
<dbReference type="PANTHER" id="PTHR43065">
    <property type="entry name" value="SENSOR HISTIDINE KINASE"/>
    <property type="match status" value="1"/>
</dbReference>
<feature type="transmembrane region" description="Helical" evidence="9">
    <location>
        <begin position="44"/>
        <end position="65"/>
    </location>
</feature>
<protein>
    <recommendedName>
        <fullName evidence="2">histidine kinase</fullName>
        <ecNumber evidence="2">2.7.13.3</ecNumber>
    </recommendedName>
</protein>
<dbReference type="Pfam" id="PF08447">
    <property type="entry name" value="PAS_3"/>
    <property type="match status" value="1"/>
</dbReference>
<keyword evidence="9" id="KW-0472">Membrane</keyword>
<dbReference type="SMART" id="SM00091">
    <property type="entry name" value="PAS"/>
    <property type="match status" value="2"/>
</dbReference>
<dbReference type="InterPro" id="IPR035965">
    <property type="entry name" value="PAS-like_dom_sf"/>
</dbReference>
<keyword evidence="8" id="KW-0902">Two-component regulatory system</keyword>
<dbReference type="InterPro" id="IPR036890">
    <property type="entry name" value="HATPase_C_sf"/>
</dbReference>
<dbReference type="SUPFAM" id="SSF55874">
    <property type="entry name" value="ATPase domain of HSP90 chaperone/DNA topoisomerase II/histidine kinase"/>
    <property type="match status" value="1"/>
</dbReference>
<evidence type="ECO:0000259" key="11">
    <source>
        <dbReference type="PROSITE" id="PS50112"/>
    </source>
</evidence>
<dbReference type="SMART" id="SM00388">
    <property type="entry name" value="HisKA"/>
    <property type="match status" value="1"/>
</dbReference>
<evidence type="ECO:0000256" key="3">
    <source>
        <dbReference type="ARBA" id="ARBA00022553"/>
    </source>
</evidence>
<dbReference type="Pfam" id="PF08448">
    <property type="entry name" value="PAS_4"/>
    <property type="match status" value="1"/>
</dbReference>
<feature type="transmembrane region" description="Helical" evidence="9">
    <location>
        <begin position="71"/>
        <end position="104"/>
    </location>
</feature>
<reference evidence="13" key="1">
    <citation type="submission" date="2006-05" db="EMBL/GenBank/DDBJ databases">
        <title>Complete sequence of chromosome 2 of Burkholderia cenocepacia AU 1054.</title>
        <authorList>
            <consortium name="US DOE Joint Genome Institute"/>
            <person name="Copeland A."/>
            <person name="Lucas S."/>
            <person name="Lapidus A."/>
            <person name="Barry K."/>
            <person name="Detter J.C."/>
            <person name="Glavina del Rio T."/>
            <person name="Hammon N."/>
            <person name="Israni S."/>
            <person name="Dalin E."/>
            <person name="Tice H."/>
            <person name="Pitluck S."/>
            <person name="Chain P."/>
            <person name="Malfatti S."/>
            <person name="Shin M."/>
            <person name="Vergez L."/>
            <person name="Schmutz J."/>
            <person name="Larimer F."/>
            <person name="Land M."/>
            <person name="Hauser L."/>
            <person name="Kyrpides N."/>
            <person name="Lykidis A."/>
            <person name="LiPuma J.J."/>
            <person name="Konstantinidis K."/>
            <person name="Tiedje J.M."/>
            <person name="Richardson P."/>
        </authorList>
    </citation>
    <scope>NUCLEOTIDE SEQUENCE [LARGE SCALE GENOMIC DNA]</scope>
    <source>
        <strain evidence="13">AU 1054</strain>
    </source>
</reference>
<evidence type="ECO:0000259" key="12">
    <source>
        <dbReference type="PROSITE" id="PS50113"/>
    </source>
</evidence>
<evidence type="ECO:0000256" key="6">
    <source>
        <dbReference type="ARBA" id="ARBA00022777"/>
    </source>
</evidence>
<dbReference type="InterPro" id="IPR003661">
    <property type="entry name" value="HisK_dim/P_dom"/>
</dbReference>
<proteinExistence type="predicted"/>
<dbReference type="InterPro" id="IPR005467">
    <property type="entry name" value="His_kinase_dom"/>
</dbReference>
<feature type="domain" description="Histidine kinase" evidence="10">
    <location>
        <begin position="411"/>
        <end position="627"/>
    </location>
</feature>
<evidence type="ECO:0000313" key="13">
    <source>
        <dbReference type="EMBL" id="ABF78076.1"/>
    </source>
</evidence>
<dbReference type="Gene3D" id="1.10.287.130">
    <property type="match status" value="1"/>
</dbReference>
<dbReference type="InterPro" id="IPR036097">
    <property type="entry name" value="HisK_dim/P_sf"/>
</dbReference>
<keyword evidence="7" id="KW-0067">ATP-binding</keyword>
<keyword evidence="9" id="KW-1133">Transmembrane helix</keyword>
<evidence type="ECO:0000256" key="5">
    <source>
        <dbReference type="ARBA" id="ARBA00022741"/>
    </source>
</evidence>
<dbReference type="InterPro" id="IPR013656">
    <property type="entry name" value="PAS_4"/>
</dbReference>
<dbReference type="EMBL" id="CP000379">
    <property type="protein sequence ID" value="ABF78076.1"/>
    <property type="molecule type" value="Genomic_DNA"/>
</dbReference>
<dbReference type="CDD" id="cd00130">
    <property type="entry name" value="PAS"/>
    <property type="match status" value="2"/>
</dbReference>
<dbReference type="InterPro" id="IPR000700">
    <property type="entry name" value="PAS-assoc_C"/>
</dbReference>
<keyword evidence="4 13" id="KW-0808">Transferase</keyword>
<feature type="domain" description="PAC" evidence="12">
    <location>
        <begin position="339"/>
        <end position="391"/>
    </location>
</feature>
<gene>
    <name evidence="13" type="ordered locus">Bcen_3180</name>
</gene>
<dbReference type="SMART" id="SM00387">
    <property type="entry name" value="HATPase_c"/>
    <property type="match status" value="1"/>
</dbReference>
<dbReference type="InterPro" id="IPR013655">
    <property type="entry name" value="PAS_fold_3"/>
</dbReference>
<accession>A0A0H2XV25</accession>